<dbReference type="PROSITE" id="PS00211">
    <property type="entry name" value="ABC_TRANSPORTER_1"/>
    <property type="match status" value="1"/>
</dbReference>
<dbReference type="Pfam" id="PF00005">
    <property type="entry name" value="ABC_tran"/>
    <property type="match status" value="1"/>
</dbReference>
<dbReference type="InterPro" id="IPR050093">
    <property type="entry name" value="ABC_SmlMolc_Importer"/>
</dbReference>
<dbReference type="Gene3D" id="3.40.50.300">
    <property type="entry name" value="P-loop containing nucleotide triphosphate hydrolases"/>
    <property type="match status" value="1"/>
</dbReference>
<geneLocation type="plasmid" evidence="11 12">
    <name>pAlCFBP5477</name>
</geneLocation>
<sequence length="355" mass="38718">MTDLIVENIHKYLGALHILKGANFTATRGQIVALLGASGSGKTTLLRTIAGLEIPEEGRIVIGGTLVVDTSKGLVLPPERRNIGLVFQSYALWPHRTVFENVAFGLKLRGVSSADITERVNTSLTQMGLGHLGDRFPFQLSGGQQQRVAICRALVYQPKVILLDEPLSNLDAKLREEARFWIRKLILERELCAVVVTHDQSEALAMSDHILLLKDGAIAQEGSPLEIYGKPTNRFAAEFLGNNNVLSGDIAAPAVGSPSIKGNGWQLDGVVPDTAGVKDGGKGVAVIRMEQTRIVEGPGENRLPMKVEACIYLGDRWEYRLTKGDLTIRSQGATPLESEEVWCEVPRQHVWLFAA</sequence>
<dbReference type="Proteomes" id="UP000298664">
    <property type="component" value="Plasmid pAlCFBP5477"/>
</dbReference>
<dbReference type="InterPro" id="IPR027417">
    <property type="entry name" value="P-loop_NTPase"/>
</dbReference>
<dbReference type="SUPFAM" id="SSF52540">
    <property type="entry name" value="P-loop containing nucleoside triphosphate hydrolases"/>
    <property type="match status" value="1"/>
</dbReference>
<dbReference type="SMART" id="SM00382">
    <property type="entry name" value="AAA"/>
    <property type="match status" value="1"/>
</dbReference>
<dbReference type="SUPFAM" id="SSF50331">
    <property type="entry name" value="MOP-like"/>
    <property type="match status" value="1"/>
</dbReference>
<keyword evidence="11" id="KW-0614">Plasmid</keyword>
<dbReference type="GO" id="GO:0015697">
    <property type="term" value="P:quaternary ammonium group transport"/>
    <property type="evidence" value="ECO:0007669"/>
    <property type="project" value="UniProtKB-ARBA"/>
</dbReference>
<evidence type="ECO:0000256" key="4">
    <source>
        <dbReference type="ARBA" id="ARBA00022496"/>
    </source>
</evidence>
<dbReference type="InterPro" id="IPR015853">
    <property type="entry name" value="ABC_transpr_FbpC"/>
</dbReference>
<dbReference type="PANTHER" id="PTHR42781:SF4">
    <property type="entry name" value="SPERMIDINE_PUTRESCINE IMPORT ATP-BINDING PROTEIN POTA"/>
    <property type="match status" value="1"/>
</dbReference>
<proteinExistence type="inferred from homology"/>
<accession>A0AAF0HDQ4</accession>
<dbReference type="RefSeq" id="WP_137395797.1">
    <property type="nucleotide sequence ID" value="NZ_CP124735.1"/>
</dbReference>
<evidence type="ECO:0000256" key="3">
    <source>
        <dbReference type="ARBA" id="ARBA00022475"/>
    </source>
</evidence>
<keyword evidence="7" id="KW-0408">Iron</keyword>
<keyword evidence="8" id="KW-0406">Ion transport</keyword>
<dbReference type="PROSITE" id="PS50893">
    <property type="entry name" value="ABC_TRANSPORTER_2"/>
    <property type="match status" value="1"/>
</dbReference>
<evidence type="ECO:0000256" key="6">
    <source>
        <dbReference type="ARBA" id="ARBA00022840"/>
    </source>
</evidence>
<comment type="similarity">
    <text evidence="1">Belongs to the ABC transporter superfamily.</text>
</comment>
<evidence type="ECO:0000256" key="1">
    <source>
        <dbReference type="ARBA" id="ARBA00005417"/>
    </source>
</evidence>
<evidence type="ECO:0000256" key="8">
    <source>
        <dbReference type="ARBA" id="ARBA00023065"/>
    </source>
</evidence>
<organism evidence="11 12">
    <name type="scientific">Agrobacterium larrymoorei</name>
    <dbReference type="NCBI Taxonomy" id="160699"/>
    <lineage>
        <taxon>Bacteria</taxon>
        <taxon>Pseudomonadati</taxon>
        <taxon>Pseudomonadota</taxon>
        <taxon>Alphaproteobacteria</taxon>
        <taxon>Hyphomicrobiales</taxon>
        <taxon>Rhizobiaceae</taxon>
        <taxon>Rhizobium/Agrobacterium group</taxon>
        <taxon>Agrobacterium</taxon>
    </lineage>
</organism>
<name>A0AAF0HDQ4_9HYPH</name>
<dbReference type="PANTHER" id="PTHR42781">
    <property type="entry name" value="SPERMIDINE/PUTRESCINE IMPORT ATP-BINDING PROTEIN POTA"/>
    <property type="match status" value="1"/>
</dbReference>
<evidence type="ECO:0000256" key="5">
    <source>
        <dbReference type="ARBA" id="ARBA00022741"/>
    </source>
</evidence>
<dbReference type="AlphaFoldDB" id="A0AAF0HDQ4"/>
<keyword evidence="6 11" id="KW-0067">ATP-binding</keyword>
<protein>
    <submittedName>
        <fullName evidence="11">ABC transporter ATP-binding protein</fullName>
    </submittedName>
</protein>
<dbReference type="GO" id="GO:0005524">
    <property type="term" value="F:ATP binding"/>
    <property type="evidence" value="ECO:0007669"/>
    <property type="project" value="UniProtKB-KW"/>
</dbReference>
<keyword evidence="3" id="KW-1003">Cell membrane</keyword>
<evidence type="ECO:0000256" key="9">
    <source>
        <dbReference type="ARBA" id="ARBA00023136"/>
    </source>
</evidence>
<keyword evidence="9" id="KW-0472">Membrane</keyword>
<dbReference type="InterPro" id="IPR017871">
    <property type="entry name" value="ABC_transporter-like_CS"/>
</dbReference>
<reference evidence="11" key="1">
    <citation type="submission" date="2023-05" db="EMBL/GenBank/DDBJ databases">
        <title>Complete genome sequence of Agrobacterium larrymoorei CFBP5477.</title>
        <authorList>
            <person name="Yen H.-C."/>
            <person name="Chou L."/>
            <person name="Lin Y.-C."/>
            <person name="Lai E.-M."/>
            <person name="Kuo C.-H."/>
        </authorList>
    </citation>
    <scope>NUCLEOTIDE SEQUENCE</scope>
    <source>
        <strain evidence="11">CFBP5477</strain>
        <plasmid evidence="11">pAlCFBP5477</plasmid>
    </source>
</reference>
<evidence type="ECO:0000313" key="11">
    <source>
        <dbReference type="EMBL" id="WHA44012.1"/>
    </source>
</evidence>
<dbReference type="GO" id="GO:0016887">
    <property type="term" value="F:ATP hydrolysis activity"/>
    <property type="evidence" value="ECO:0007669"/>
    <property type="project" value="InterPro"/>
</dbReference>
<feature type="domain" description="ABC transporter" evidence="10">
    <location>
        <begin position="4"/>
        <end position="240"/>
    </location>
</feature>
<evidence type="ECO:0000313" key="12">
    <source>
        <dbReference type="Proteomes" id="UP000298664"/>
    </source>
</evidence>
<dbReference type="InterPro" id="IPR003439">
    <property type="entry name" value="ABC_transporter-like_ATP-bd"/>
</dbReference>
<keyword evidence="4" id="KW-0410">Iron transport</keyword>
<dbReference type="CDD" id="cd03259">
    <property type="entry name" value="ABC_Carb_Solutes_like"/>
    <property type="match status" value="1"/>
</dbReference>
<gene>
    <name evidence="11" type="ORF">CFBP5477_023110</name>
</gene>
<keyword evidence="5" id="KW-0547">Nucleotide-binding</keyword>
<dbReference type="FunFam" id="3.40.50.300:FF:000425">
    <property type="entry name" value="Probable ABC transporter, ATP-binding subunit"/>
    <property type="match status" value="1"/>
</dbReference>
<dbReference type="EMBL" id="CP124735">
    <property type="protein sequence ID" value="WHA44012.1"/>
    <property type="molecule type" value="Genomic_DNA"/>
</dbReference>
<evidence type="ECO:0000256" key="7">
    <source>
        <dbReference type="ARBA" id="ARBA00023004"/>
    </source>
</evidence>
<evidence type="ECO:0000259" key="10">
    <source>
        <dbReference type="PROSITE" id="PS50893"/>
    </source>
</evidence>
<dbReference type="GO" id="GO:0015408">
    <property type="term" value="F:ABC-type ferric iron transporter activity"/>
    <property type="evidence" value="ECO:0007669"/>
    <property type="project" value="InterPro"/>
</dbReference>
<keyword evidence="2" id="KW-0813">Transport</keyword>
<dbReference type="GO" id="GO:0016020">
    <property type="term" value="C:membrane"/>
    <property type="evidence" value="ECO:0007669"/>
    <property type="project" value="InterPro"/>
</dbReference>
<dbReference type="InterPro" id="IPR008995">
    <property type="entry name" value="Mo/tungstate-bd_C_term_dom"/>
</dbReference>
<dbReference type="InterPro" id="IPR003593">
    <property type="entry name" value="AAA+_ATPase"/>
</dbReference>
<evidence type="ECO:0000256" key="2">
    <source>
        <dbReference type="ARBA" id="ARBA00022448"/>
    </source>
</evidence>